<dbReference type="Proteomes" id="UP000053257">
    <property type="component" value="Unassembled WGS sequence"/>
</dbReference>
<keyword evidence="2" id="KW-1185">Reference proteome</keyword>
<reference evidence="1 2" key="1">
    <citation type="journal article" date="2014" name="PLoS Genet.">
        <title>Analysis of the Phlebiopsis gigantea genome, transcriptome and secretome provides insight into its pioneer colonization strategies of wood.</title>
        <authorList>
            <person name="Hori C."/>
            <person name="Ishida T."/>
            <person name="Igarashi K."/>
            <person name="Samejima M."/>
            <person name="Suzuki H."/>
            <person name="Master E."/>
            <person name="Ferreira P."/>
            <person name="Ruiz-Duenas F.J."/>
            <person name="Held B."/>
            <person name="Canessa P."/>
            <person name="Larrondo L.F."/>
            <person name="Schmoll M."/>
            <person name="Druzhinina I.S."/>
            <person name="Kubicek C.P."/>
            <person name="Gaskell J.A."/>
            <person name="Kersten P."/>
            <person name="St John F."/>
            <person name="Glasner J."/>
            <person name="Sabat G."/>
            <person name="Splinter BonDurant S."/>
            <person name="Syed K."/>
            <person name="Yadav J."/>
            <person name="Mgbeahuruike A.C."/>
            <person name="Kovalchuk A."/>
            <person name="Asiegbu F.O."/>
            <person name="Lackner G."/>
            <person name="Hoffmeister D."/>
            <person name="Rencoret J."/>
            <person name="Gutierrez A."/>
            <person name="Sun H."/>
            <person name="Lindquist E."/>
            <person name="Barry K."/>
            <person name="Riley R."/>
            <person name="Grigoriev I.V."/>
            <person name="Henrissat B."/>
            <person name="Kues U."/>
            <person name="Berka R.M."/>
            <person name="Martinez A.T."/>
            <person name="Covert S.F."/>
            <person name="Blanchette R.A."/>
            <person name="Cullen D."/>
        </authorList>
    </citation>
    <scope>NUCLEOTIDE SEQUENCE [LARGE SCALE GENOMIC DNA]</scope>
    <source>
        <strain evidence="1 2">11061_1 CR5-6</strain>
    </source>
</reference>
<organism evidence="1 2">
    <name type="scientific">Phlebiopsis gigantea (strain 11061_1 CR5-6)</name>
    <name type="common">White-rot fungus</name>
    <name type="synonym">Peniophora gigantea</name>
    <dbReference type="NCBI Taxonomy" id="745531"/>
    <lineage>
        <taxon>Eukaryota</taxon>
        <taxon>Fungi</taxon>
        <taxon>Dikarya</taxon>
        <taxon>Basidiomycota</taxon>
        <taxon>Agaricomycotina</taxon>
        <taxon>Agaricomycetes</taxon>
        <taxon>Polyporales</taxon>
        <taxon>Phanerochaetaceae</taxon>
        <taxon>Phlebiopsis</taxon>
    </lineage>
</organism>
<evidence type="ECO:0000313" key="1">
    <source>
        <dbReference type="EMBL" id="KIP09523.1"/>
    </source>
</evidence>
<accession>A0A0C3PQT3</accession>
<evidence type="ECO:0000313" key="2">
    <source>
        <dbReference type="Proteomes" id="UP000053257"/>
    </source>
</evidence>
<dbReference type="EMBL" id="KN840465">
    <property type="protein sequence ID" value="KIP09523.1"/>
    <property type="molecule type" value="Genomic_DNA"/>
</dbReference>
<dbReference type="AlphaFoldDB" id="A0A0C3PQT3"/>
<dbReference type="HOGENOM" id="CLU_1360870_0_0_1"/>
<name>A0A0C3PQT3_PHLG1</name>
<protein>
    <submittedName>
        <fullName evidence="1">Uncharacterized protein</fullName>
    </submittedName>
</protein>
<proteinExistence type="predicted"/>
<sequence length="201" mass="21482">MPKRARVDDNASGNEPTVSAPFTVVPSLNKMNKQCLGSLFIFLKSCSETIIQASNVSPVELKDVPAFEAVGDDNQKYAPLLEEIERLNEIIATLREDNVALKAELCEHAATGTATSKSTLLASNTWDAAFCIPEYSSSPALATPDCGMDPQTFDWSAVKNLDFPSFTAPPSYPAQLDPSVAAWFPQSSCGGDGGFLASMPN</sequence>
<gene>
    <name evidence="1" type="ORF">PHLGIDRAFT_126266</name>
</gene>